<feature type="transmembrane region" description="Helical" evidence="7">
    <location>
        <begin position="349"/>
        <end position="371"/>
    </location>
</feature>
<dbReference type="Pfam" id="PF00209">
    <property type="entry name" value="SNF"/>
    <property type="match status" value="2"/>
</dbReference>
<comment type="similarity">
    <text evidence="6">Belongs to the sodium:neurotransmitter symporter (SNF) (TC 2.A.22) family.</text>
</comment>
<organism evidence="8 9">
    <name type="scientific">Candidatus Ornithospirochaeta avicola</name>
    <dbReference type="NCBI Taxonomy" id="2840896"/>
    <lineage>
        <taxon>Bacteria</taxon>
        <taxon>Pseudomonadati</taxon>
        <taxon>Spirochaetota</taxon>
        <taxon>Spirochaetia</taxon>
        <taxon>Spirochaetales</taxon>
        <taxon>Spirochaetaceae</taxon>
        <taxon>Spirochaetaceae incertae sedis</taxon>
        <taxon>Candidatus Ornithospirochaeta</taxon>
    </lineage>
</organism>
<feature type="transmembrane region" description="Helical" evidence="7">
    <location>
        <begin position="174"/>
        <end position="193"/>
    </location>
</feature>
<keyword evidence="5 7" id="KW-0472">Membrane</keyword>
<dbReference type="GO" id="GO:0015293">
    <property type="term" value="F:symporter activity"/>
    <property type="evidence" value="ECO:0007669"/>
    <property type="project" value="UniProtKB-KW"/>
</dbReference>
<dbReference type="PRINTS" id="PR00176">
    <property type="entry name" value="NANEUSMPORT"/>
</dbReference>
<keyword evidence="2 6" id="KW-0813">Transport</keyword>
<keyword evidence="3 6" id="KW-0812">Transmembrane</keyword>
<feature type="transmembrane region" description="Helical" evidence="7">
    <location>
        <begin position="220"/>
        <end position="246"/>
    </location>
</feature>
<evidence type="ECO:0000256" key="5">
    <source>
        <dbReference type="ARBA" id="ARBA00023136"/>
    </source>
</evidence>
<feature type="transmembrane region" description="Helical" evidence="7">
    <location>
        <begin position="302"/>
        <end position="328"/>
    </location>
</feature>
<evidence type="ECO:0000256" key="3">
    <source>
        <dbReference type="ARBA" id="ARBA00022692"/>
    </source>
</evidence>
<accession>A0A9D1PTJ3</accession>
<proteinExistence type="inferred from homology"/>
<dbReference type="InterPro" id="IPR047218">
    <property type="entry name" value="YocR/YhdH-like"/>
</dbReference>
<reference evidence="8" key="2">
    <citation type="submission" date="2021-04" db="EMBL/GenBank/DDBJ databases">
        <authorList>
            <person name="Gilroy R."/>
        </authorList>
    </citation>
    <scope>NUCLEOTIDE SEQUENCE</scope>
    <source>
        <strain evidence="8">Gambia11-129</strain>
    </source>
</reference>
<evidence type="ECO:0000256" key="2">
    <source>
        <dbReference type="ARBA" id="ARBA00022448"/>
    </source>
</evidence>
<dbReference type="PANTHER" id="PTHR42948">
    <property type="entry name" value="TRANSPORTER"/>
    <property type="match status" value="1"/>
</dbReference>
<dbReference type="PROSITE" id="PS50267">
    <property type="entry name" value="NA_NEUROTRAN_SYMP_3"/>
    <property type="match status" value="1"/>
</dbReference>
<evidence type="ECO:0000256" key="4">
    <source>
        <dbReference type="ARBA" id="ARBA00022989"/>
    </source>
</evidence>
<evidence type="ECO:0000313" key="9">
    <source>
        <dbReference type="Proteomes" id="UP000823936"/>
    </source>
</evidence>
<keyword evidence="6" id="KW-0769">Symport</keyword>
<evidence type="ECO:0000313" key="8">
    <source>
        <dbReference type="EMBL" id="HIV98965.1"/>
    </source>
</evidence>
<dbReference type="InterPro" id="IPR000175">
    <property type="entry name" value="Na/ntran_symport"/>
</dbReference>
<dbReference type="NCBIfam" id="NF037979">
    <property type="entry name" value="Na_transp"/>
    <property type="match status" value="1"/>
</dbReference>
<dbReference type="GO" id="GO:0016020">
    <property type="term" value="C:membrane"/>
    <property type="evidence" value="ECO:0007669"/>
    <property type="project" value="UniProtKB-SubCell"/>
</dbReference>
<sequence>MAEREKLTSRLSFILLSAGCAIGLGNVWRFPYITGRYGGAGFVLIYILFLIILGIPVMVMEFSIGRGGKKNIVGAYRALEKEGSKWHFAGPLAIFGNYMLLFYYLPITGWLLYYFVSFVSGTFSGADTAYVNEYFASLQANGALQIAFMLIALFITAGIVIFGLNKGVEKSSRIMMALLFVLMIILAIHSFTLENASEGLAFFLKPDFSNMVEYGIGETIFAAMGQSFFTLSLGIGAMSIFGSYFTEKRTLLGESGRIIVLDTSIALLSGLIIFPACASFSIEAGSGPALIFITLPNVFSKMTAGSLWGALFFLAMGFAALTTLIAVFENILSYWMDMRGFTRKKATGLNFLILAIFALPCIFGFNIWSGFHPLGEGTGIMDLEDFIVSNLLLPIGSLIMVLFCTSRYGWGWKNFISTANIGEGAKFPNKLRIYCACILPLIIIYVLIQGIVDFFI</sequence>
<name>A0A9D1PTJ3_9SPIO</name>
<dbReference type="Proteomes" id="UP000823936">
    <property type="component" value="Unassembled WGS sequence"/>
</dbReference>
<keyword evidence="4 7" id="KW-1133">Transmembrane helix</keyword>
<dbReference type="AlphaFoldDB" id="A0A9D1PTJ3"/>
<reference evidence="8" key="1">
    <citation type="journal article" date="2021" name="PeerJ">
        <title>Extensive microbial diversity within the chicken gut microbiome revealed by metagenomics and culture.</title>
        <authorList>
            <person name="Gilroy R."/>
            <person name="Ravi A."/>
            <person name="Getino M."/>
            <person name="Pursley I."/>
            <person name="Horton D.L."/>
            <person name="Alikhan N.F."/>
            <person name="Baker D."/>
            <person name="Gharbi K."/>
            <person name="Hall N."/>
            <person name="Watson M."/>
            <person name="Adriaenssens E.M."/>
            <person name="Foster-Nyarko E."/>
            <person name="Jarju S."/>
            <person name="Secka A."/>
            <person name="Antonio M."/>
            <person name="Oren A."/>
            <person name="Chaudhuri R.R."/>
            <person name="La Ragione R."/>
            <person name="Hildebrand F."/>
            <person name="Pallen M.J."/>
        </authorList>
    </citation>
    <scope>NUCLEOTIDE SEQUENCE</scope>
    <source>
        <strain evidence="8">Gambia11-129</strain>
    </source>
</reference>
<dbReference type="InterPro" id="IPR037272">
    <property type="entry name" value="SNS_sf"/>
</dbReference>
<gene>
    <name evidence="8" type="ORF">IAB12_04205</name>
</gene>
<feature type="transmembrane region" description="Helical" evidence="7">
    <location>
        <begin position="258"/>
        <end position="282"/>
    </location>
</feature>
<feature type="transmembrane region" description="Helical" evidence="7">
    <location>
        <begin position="143"/>
        <end position="162"/>
    </location>
</feature>
<feature type="transmembrane region" description="Helical" evidence="7">
    <location>
        <begin position="39"/>
        <end position="60"/>
    </location>
</feature>
<evidence type="ECO:0000256" key="7">
    <source>
        <dbReference type="SAM" id="Phobius"/>
    </source>
</evidence>
<dbReference type="SUPFAM" id="SSF161070">
    <property type="entry name" value="SNF-like"/>
    <property type="match status" value="1"/>
</dbReference>
<feature type="transmembrane region" description="Helical" evidence="7">
    <location>
        <begin position="391"/>
        <end position="410"/>
    </location>
</feature>
<feature type="transmembrane region" description="Helical" evidence="7">
    <location>
        <begin position="431"/>
        <end position="452"/>
    </location>
</feature>
<feature type="transmembrane region" description="Helical" evidence="7">
    <location>
        <begin position="101"/>
        <end position="123"/>
    </location>
</feature>
<evidence type="ECO:0000256" key="1">
    <source>
        <dbReference type="ARBA" id="ARBA00004141"/>
    </source>
</evidence>
<evidence type="ECO:0000256" key="6">
    <source>
        <dbReference type="RuleBase" id="RU003732"/>
    </source>
</evidence>
<comment type="caution">
    <text evidence="8">The sequence shown here is derived from an EMBL/GenBank/DDBJ whole genome shotgun (WGS) entry which is preliminary data.</text>
</comment>
<dbReference type="CDD" id="cd10336">
    <property type="entry name" value="SLC6sbd_Tyt1-Like"/>
    <property type="match status" value="1"/>
</dbReference>
<dbReference type="PROSITE" id="PS00610">
    <property type="entry name" value="NA_NEUROTRAN_SYMP_1"/>
    <property type="match status" value="1"/>
</dbReference>
<dbReference type="EMBL" id="DXHU01000016">
    <property type="protein sequence ID" value="HIV98965.1"/>
    <property type="molecule type" value="Genomic_DNA"/>
</dbReference>
<dbReference type="PANTHER" id="PTHR42948:SF1">
    <property type="entry name" value="TRANSPORTER"/>
    <property type="match status" value="1"/>
</dbReference>
<protein>
    <recommendedName>
        <fullName evidence="6">Transporter</fullName>
    </recommendedName>
</protein>
<comment type="subcellular location">
    <subcellularLocation>
        <location evidence="1">Membrane</location>
        <topology evidence="1">Multi-pass membrane protein</topology>
    </subcellularLocation>
</comment>